<protein>
    <submittedName>
        <fullName evidence="1">Uncharacterized protein</fullName>
    </submittedName>
</protein>
<name>A0AAN7S6L8_9COLE</name>
<dbReference type="EMBL" id="JARPUR010000007">
    <property type="protein sequence ID" value="KAK4873316.1"/>
    <property type="molecule type" value="Genomic_DNA"/>
</dbReference>
<sequence>MYGVFLILIASVFAQDNIESICRICGDVVNEYCCQYYNSCCDFINPTGCPPPTSPETRKACQNPIRCTSTSQCSSPKQCCRTTVCGSTCIESIFDGYKY</sequence>
<keyword evidence="2" id="KW-1185">Reference proteome</keyword>
<gene>
    <name evidence="1" type="ORF">RN001_015345</name>
</gene>
<dbReference type="Proteomes" id="UP001353858">
    <property type="component" value="Unassembled WGS sequence"/>
</dbReference>
<proteinExistence type="predicted"/>
<comment type="caution">
    <text evidence="1">The sequence shown here is derived from an EMBL/GenBank/DDBJ whole genome shotgun (WGS) entry which is preliminary data.</text>
</comment>
<evidence type="ECO:0000313" key="2">
    <source>
        <dbReference type="Proteomes" id="UP001353858"/>
    </source>
</evidence>
<dbReference type="AlphaFoldDB" id="A0AAN7S6L8"/>
<evidence type="ECO:0000313" key="1">
    <source>
        <dbReference type="EMBL" id="KAK4873316.1"/>
    </source>
</evidence>
<organism evidence="1 2">
    <name type="scientific">Aquatica leii</name>
    <dbReference type="NCBI Taxonomy" id="1421715"/>
    <lineage>
        <taxon>Eukaryota</taxon>
        <taxon>Metazoa</taxon>
        <taxon>Ecdysozoa</taxon>
        <taxon>Arthropoda</taxon>
        <taxon>Hexapoda</taxon>
        <taxon>Insecta</taxon>
        <taxon>Pterygota</taxon>
        <taxon>Neoptera</taxon>
        <taxon>Endopterygota</taxon>
        <taxon>Coleoptera</taxon>
        <taxon>Polyphaga</taxon>
        <taxon>Elateriformia</taxon>
        <taxon>Elateroidea</taxon>
        <taxon>Lampyridae</taxon>
        <taxon>Luciolinae</taxon>
        <taxon>Aquatica</taxon>
    </lineage>
</organism>
<reference evidence="2" key="1">
    <citation type="submission" date="2023-01" db="EMBL/GenBank/DDBJ databases">
        <title>Key to firefly adult light organ development and bioluminescence: homeobox transcription factors regulate luciferase expression and transportation to peroxisome.</title>
        <authorList>
            <person name="Fu X."/>
        </authorList>
    </citation>
    <scope>NUCLEOTIDE SEQUENCE [LARGE SCALE GENOMIC DNA]</scope>
</reference>
<accession>A0AAN7S6L8</accession>